<feature type="domain" description="Lipocalin-like" evidence="1">
    <location>
        <begin position="45"/>
        <end position="129"/>
    </location>
</feature>
<dbReference type="InterPro" id="IPR024311">
    <property type="entry name" value="Lipocalin-like"/>
</dbReference>
<evidence type="ECO:0000313" key="3">
    <source>
        <dbReference type="Proteomes" id="UP001597387"/>
    </source>
</evidence>
<gene>
    <name evidence="2" type="ORF">ACFSJU_03660</name>
</gene>
<dbReference type="EMBL" id="JBHUHZ010000001">
    <property type="protein sequence ID" value="MFD2161473.1"/>
    <property type="molecule type" value="Genomic_DNA"/>
</dbReference>
<accession>A0ABW4ZHG0</accession>
<comment type="caution">
    <text evidence="2">The sequence shown here is derived from an EMBL/GenBank/DDBJ whole genome shotgun (WGS) entry which is preliminary data.</text>
</comment>
<dbReference type="PROSITE" id="PS51257">
    <property type="entry name" value="PROKAR_LIPOPROTEIN"/>
    <property type="match status" value="1"/>
</dbReference>
<organism evidence="2 3">
    <name type="scientific">Paradesertivirga mongoliensis</name>
    <dbReference type="NCBI Taxonomy" id="2100740"/>
    <lineage>
        <taxon>Bacteria</taxon>
        <taxon>Pseudomonadati</taxon>
        <taxon>Bacteroidota</taxon>
        <taxon>Sphingobacteriia</taxon>
        <taxon>Sphingobacteriales</taxon>
        <taxon>Sphingobacteriaceae</taxon>
        <taxon>Paradesertivirga</taxon>
    </lineage>
</organism>
<dbReference type="RefSeq" id="WP_255899236.1">
    <property type="nucleotide sequence ID" value="NZ_JAFMZO010000001.1"/>
</dbReference>
<dbReference type="Proteomes" id="UP001597387">
    <property type="component" value="Unassembled WGS sequence"/>
</dbReference>
<dbReference type="Pfam" id="PF13648">
    <property type="entry name" value="Lipocalin_4"/>
    <property type="match status" value="1"/>
</dbReference>
<name>A0ABW4ZHG0_9SPHI</name>
<evidence type="ECO:0000259" key="1">
    <source>
        <dbReference type="Pfam" id="PF13648"/>
    </source>
</evidence>
<sequence length="147" mass="16755">MKRLKLLLLATTIVAIGLTTSCRKKKNEEAPKVDTQAQIEAKSKITGKWFIKKAVFTYPNTPEPVIYDHYDATQFYQFSSDGNLLISYEEKQGTFTYKFSEDASTLSIFNPHPNDVYKVKVLTATNLVIEKEHTIDPIMTEEITLSK</sequence>
<proteinExistence type="predicted"/>
<keyword evidence="3" id="KW-1185">Reference proteome</keyword>
<protein>
    <recommendedName>
        <fullName evidence="1">Lipocalin-like domain-containing protein</fullName>
    </recommendedName>
</protein>
<reference evidence="3" key="1">
    <citation type="journal article" date="2019" name="Int. J. Syst. Evol. Microbiol.">
        <title>The Global Catalogue of Microorganisms (GCM) 10K type strain sequencing project: providing services to taxonomists for standard genome sequencing and annotation.</title>
        <authorList>
            <consortium name="The Broad Institute Genomics Platform"/>
            <consortium name="The Broad Institute Genome Sequencing Center for Infectious Disease"/>
            <person name="Wu L."/>
            <person name="Ma J."/>
        </authorList>
    </citation>
    <scope>NUCLEOTIDE SEQUENCE [LARGE SCALE GENOMIC DNA]</scope>
    <source>
        <strain evidence="3">KCTC 42217</strain>
    </source>
</reference>
<evidence type="ECO:0000313" key="2">
    <source>
        <dbReference type="EMBL" id="MFD2161473.1"/>
    </source>
</evidence>